<reference evidence="1 2" key="1">
    <citation type="submission" date="2021-09" db="EMBL/GenBank/DDBJ databases">
        <title>Genomic insights and catalytic innovation underlie evolution of tropane alkaloids biosynthesis.</title>
        <authorList>
            <person name="Wang Y.-J."/>
            <person name="Tian T."/>
            <person name="Huang J.-P."/>
            <person name="Huang S.-X."/>
        </authorList>
    </citation>
    <scope>NUCLEOTIDE SEQUENCE [LARGE SCALE GENOMIC DNA]</scope>
    <source>
        <strain evidence="1">KIB-2018</strain>
        <tissue evidence="1">Leaf</tissue>
    </source>
</reference>
<comment type="caution">
    <text evidence="1">The sequence shown here is derived from an EMBL/GenBank/DDBJ whole genome shotgun (WGS) entry which is preliminary data.</text>
</comment>
<name>A0AAV8T1C2_9ROSI</name>
<gene>
    <name evidence="1" type="ORF">K2173_011057</name>
</gene>
<dbReference type="AlphaFoldDB" id="A0AAV8T1C2"/>
<proteinExistence type="predicted"/>
<protein>
    <submittedName>
        <fullName evidence="1">Uncharacterized protein</fullName>
    </submittedName>
</protein>
<keyword evidence="2" id="KW-1185">Reference proteome</keyword>
<dbReference type="EMBL" id="JAIWQS010000007">
    <property type="protein sequence ID" value="KAJ8760201.1"/>
    <property type="molecule type" value="Genomic_DNA"/>
</dbReference>
<organism evidence="1 2">
    <name type="scientific">Erythroxylum novogranatense</name>
    <dbReference type="NCBI Taxonomy" id="1862640"/>
    <lineage>
        <taxon>Eukaryota</taxon>
        <taxon>Viridiplantae</taxon>
        <taxon>Streptophyta</taxon>
        <taxon>Embryophyta</taxon>
        <taxon>Tracheophyta</taxon>
        <taxon>Spermatophyta</taxon>
        <taxon>Magnoliopsida</taxon>
        <taxon>eudicotyledons</taxon>
        <taxon>Gunneridae</taxon>
        <taxon>Pentapetalae</taxon>
        <taxon>rosids</taxon>
        <taxon>fabids</taxon>
        <taxon>Malpighiales</taxon>
        <taxon>Erythroxylaceae</taxon>
        <taxon>Erythroxylum</taxon>
    </lineage>
</organism>
<evidence type="ECO:0000313" key="1">
    <source>
        <dbReference type="EMBL" id="KAJ8760201.1"/>
    </source>
</evidence>
<evidence type="ECO:0000313" key="2">
    <source>
        <dbReference type="Proteomes" id="UP001159364"/>
    </source>
</evidence>
<dbReference type="Proteomes" id="UP001159364">
    <property type="component" value="Linkage Group LG07"/>
</dbReference>
<accession>A0AAV8T1C2</accession>
<sequence length="67" mass="7842">MGMNLLFTFPYPSRRDLITRIQKIDGDNYPEVLDSECCGTPLNLSFILRPLQRSMFLAISIRASYWR</sequence>